<dbReference type="KEGG" id="bgt:106050573"/>
<evidence type="ECO:0008006" key="4">
    <source>
        <dbReference type="Google" id="ProtNLM"/>
    </source>
</evidence>
<feature type="transmembrane region" description="Helical" evidence="1">
    <location>
        <begin position="72"/>
        <end position="92"/>
    </location>
</feature>
<keyword evidence="1" id="KW-0812">Transmembrane</keyword>
<dbReference type="AlphaFoldDB" id="A0A2C9LRY7"/>
<gene>
    <name evidence="2" type="primary">106050573</name>
</gene>
<dbReference type="STRING" id="6526.A0A2C9LRY7"/>
<organism evidence="2 3">
    <name type="scientific">Biomphalaria glabrata</name>
    <name type="common">Bloodfluke planorb</name>
    <name type="synonym">Freshwater snail</name>
    <dbReference type="NCBI Taxonomy" id="6526"/>
    <lineage>
        <taxon>Eukaryota</taxon>
        <taxon>Metazoa</taxon>
        <taxon>Spiralia</taxon>
        <taxon>Lophotrochozoa</taxon>
        <taxon>Mollusca</taxon>
        <taxon>Gastropoda</taxon>
        <taxon>Heterobranchia</taxon>
        <taxon>Euthyneura</taxon>
        <taxon>Panpulmonata</taxon>
        <taxon>Hygrophila</taxon>
        <taxon>Lymnaeoidea</taxon>
        <taxon>Planorbidae</taxon>
        <taxon>Biomphalaria</taxon>
    </lineage>
</organism>
<dbReference type="VEuPathDB" id="VectorBase:BGLAX_028708"/>
<accession>A0A2C9LRY7</accession>
<dbReference type="PANTHER" id="PTHR11785:SF528">
    <property type="entry name" value="AMINO ACID TRANSPORTER PROTEIN JHI-21"/>
    <property type="match status" value="1"/>
</dbReference>
<reference evidence="2" key="1">
    <citation type="submission" date="2020-05" db="UniProtKB">
        <authorList>
            <consortium name="EnsemblMetazoa"/>
        </authorList>
    </citation>
    <scope>IDENTIFICATION</scope>
    <source>
        <strain evidence="2">BB02</strain>
    </source>
</reference>
<keyword evidence="1" id="KW-1133">Transmembrane helix</keyword>
<feature type="transmembrane region" description="Helical" evidence="1">
    <location>
        <begin position="39"/>
        <end position="60"/>
    </location>
</feature>
<dbReference type="EnsemblMetazoa" id="BGLB034297-RA">
    <property type="protein sequence ID" value="BGLB034297-PA"/>
    <property type="gene ID" value="BGLB034297"/>
</dbReference>
<dbReference type="Gene3D" id="1.20.1740.10">
    <property type="entry name" value="Amino acid/polyamine transporter I"/>
    <property type="match status" value="1"/>
</dbReference>
<name>A0A2C9LRY7_BIOGL</name>
<dbReference type="PANTHER" id="PTHR11785">
    <property type="entry name" value="AMINO ACID TRANSPORTER"/>
    <property type="match status" value="1"/>
</dbReference>
<evidence type="ECO:0000313" key="3">
    <source>
        <dbReference type="Proteomes" id="UP000076420"/>
    </source>
</evidence>
<dbReference type="GO" id="GO:0015179">
    <property type="term" value="F:L-amino acid transmembrane transporter activity"/>
    <property type="evidence" value="ECO:0007669"/>
    <property type="project" value="TreeGrafter"/>
</dbReference>
<feature type="transmembrane region" description="Helical" evidence="1">
    <location>
        <begin position="98"/>
        <end position="118"/>
    </location>
</feature>
<evidence type="ECO:0000313" key="2">
    <source>
        <dbReference type="EnsemblMetazoa" id="BGLB034297-PA"/>
    </source>
</evidence>
<evidence type="ECO:0000256" key="1">
    <source>
        <dbReference type="SAM" id="Phobius"/>
    </source>
</evidence>
<keyword evidence="1" id="KW-0472">Membrane</keyword>
<dbReference type="InterPro" id="IPR050598">
    <property type="entry name" value="AminoAcid_Transporter"/>
</dbReference>
<dbReference type="VEuPathDB" id="VectorBase:BGLB034297"/>
<proteinExistence type="predicted"/>
<feature type="transmembrane region" description="Helical" evidence="1">
    <location>
        <begin position="12"/>
        <end position="33"/>
    </location>
</feature>
<protein>
    <recommendedName>
        <fullName evidence="4">Cationic amino acid transporter C-terminal domain-containing protein</fullName>
    </recommendedName>
</protein>
<dbReference type="Proteomes" id="UP000076420">
    <property type="component" value="Unassembled WGS sequence"/>
</dbReference>
<sequence>MLEIEEALPLKVKMIHVYFQLAWGLVMLFTGGVTDMMDFIALFSTIMGIVVIAALLYLRWKQPEESRPYKTMLFIPILELIVNVAVLVLAIYQKPNKMGIGLAILFAGIPVYWFGVLWKNKPKEFTDIVET</sequence>